<keyword evidence="2 4" id="KW-0472">Membrane</keyword>
<comment type="subcellular location">
    <subcellularLocation>
        <location evidence="1">Cell outer membrane</location>
    </subcellularLocation>
</comment>
<protein>
    <submittedName>
        <fullName evidence="7">OmpA family protein</fullName>
    </submittedName>
</protein>
<dbReference type="RefSeq" id="WP_096452451.1">
    <property type="nucleotide sequence ID" value="NZ_JBHSOG010000094.1"/>
</dbReference>
<evidence type="ECO:0000256" key="1">
    <source>
        <dbReference type="ARBA" id="ARBA00004442"/>
    </source>
</evidence>
<accession>A0ABW1AVG3</accession>
<evidence type="ECO:0000313" key="7">
    <source>
        <dbReference type="EMBL" id="MFC5771275.1"/>
    </source>
</evidence>
<dbReference type="Proteomes" id="UP001595974">
    <property type="component" value="Unassembled WGS sequence"/>
</dbReference>
<evidence type="ECO:0000256" key="5">
    <source>
        <dbReference type="SAM" id="SignalP"/>
    </source>
</evidence>
<dbReference type="InterPro" id="IPR006664">
    <property type="entry name" value="OMP_bac"/>
</dbReference>
<dbReference type="CDD" id="cd07185">
    <property type="entry name" value="OmpA_C-like"/>
    <property type="match status" value="1"/>
</dbReference>
<evidence type="ECO:0000313" key="8">
    <source>
        <dbReference type="Proteomes" id="UP001595974"/>
    </source>
</evidence>
<dbReference type="PROSITE" id="PS01068">
    <property type="entry name" value="OMPA_1"/>
    <property type="match status" value="1"/>
</dbReference>
<feature type="chain" id="PRO_5047225733" evidence="5">
    <location>
        <begin position="28"/>
        <end position="239"/>
    </location>
</feature>
<comment type="caution">
    <text evidence="7">The sequence shown here is derived from an EMBL/GenBank/DDBJ whole genome shotgun (WGS) entry which is preliminary data.</text>
</comment>
<dbReference type="EMBL" id="JBHSOG010000094">
    <property type="protein sequence ID" value="MFC5771275.1"/>
    <property type="molecule type" value="Genomic_DNA"/>
</dbReference>
<organism evidence="7 8">
    <name type="scientific">Thauera sinica</name>
    <dbReference type="NCBI Taxonomy" id="2665146"/>
    <lineage>
        <taxon>Bacteria</taxon>
        <taxon>Pseudomonadati</taxon>
        <taxon>Pseudomonadota</taxon>
        <taxon>Betaproteobacteria</taxon>
        <taxon>Rhodocyclales</taxon>
        <taxon>Zoogloeaceae</taxon>
        <taxon>Thauera</taxon>
    </lineage>
</organism>
<keyword evidence="5" id="KW-0732">Signal</keyword>
<dbReference type="InterPro" id="IPR036737">
    <property type="entry name" value="OmpA-like_sf"/>
</dbReference>
<proteinExistence type="predicted"/>
<dbReference type="PROSITE" id="PS51123">
    <property type="entry name" value="OMPA_2"/>
    <property type="match status" value="1"/>
</dbReference>
<feature type="domain" description="OmpA-like" evidence="6">
    <location>
        <begin position="113"/>
        <end position="239"/>
    </location>
</feature>
<dbReference type="InterPro" id="IPR006690">
    <property type="entry name" value="OMPA-like_CS"/>
</dbReference>
<dbReference type="SUPFAM" id="SSF103088">
    <property type="entry name" value="OmpA-like"/>
    <property type="match status" value="1"/>
</dbReference>
<dbReference type="InterPro" id="IPR006665">
    <property type="entry name" value="OmpA-like"/>
</dbReference>
<evidence type="ECO:0000256" key="2">
    <source>
        <dbReference type="ARBA" id="ARBA00023136"/>
    </source>
</evidence>
<reference evidence="8" key="1">
    <citation type="journal article" date="2019" name="Int. J. Syst. Evol. Microbiol.">
        <title>The Global Catalogue of Microorganisms (GCM) 10K type strain sequencing project: providing services to taxonomists for standard genome sequencing and annotation.</title>
        <authorList>
            <consortium name="The Broad Institute Genomics Platform"/>
            <consortium name="The Broad Institute Genome Sequencing Center for Infectious Disease"/>
            <person name="Wu L."/>
            <person name="Ma J."/>
        </authorList>
    </citation>
    <scope>NUCLEOTIDE SEQUENCE [LARGE SCALE GENOMIC DNA]</scope>
    <source>
        <strain evidence="8">SHR3</strain>
    </source>
</reference>
<dbReference type="PANTHER" id="PTHR30329:SF21">
    <property type="entry name" value="LIPOPROTEIN YIAD-RELATED"/>
    <property type="match status" value="1"/>
</dbReference>
<evidence type="ECO:0000256" key="3">
    <source>
        <dbReference type="ARBA" id="ARBA00023237"/>
    </source>
</evidence>
<evidence type="ECO:0000259" key="6">
    <source>
        <dbReference type="PROSITE" id="PS51123"/>
    </source>
</evidence>
<dbReference type="InterPro" id="IPR002368">
    <property type="entry name" value="OmpA"/>
</dbReference>
<evidence type="ECO:0000256" key="4">
    <source>
        <dbReference type="PROSITE-ProRule" id="PRU00473"/>
    </source>
</evidence>
<dbReference type="Gene3D" id="3.30.1330.60">
    <property type="entry name" value="OmpA-like domain"/>
    <property type="match status" value="1"/>
</dbReference>
<name>A0ABW1AVG3_9RHOO</name>
<keyword evidence="3" id="KW-0998">Cell outer membrane</keyword>
<sequence length="239" mass="25364">MIKQTKKQMLMLAAIASIGLTAPVAYAQQVKDVVVDSKGEIPYVIDARNVVARSGTGLCWRTGYWSPAAASTAMAGQFPAGCECDGDIVPKDKCVAPVAAAAAPAAPAAAPRPTADKIKLSADALFDFDKAVLKPEGRAKLDDLAAQSKQVKLEVILAVGHTDRLGSDAYNQKLSERRAAAVKTYLVSKGVEANRVYTEGKGEKQPVTGAKCDKIKNRKALIECLQPDRRVEVEVIGSK</sequence>
<dbReference type="InterPro" id="IPR050330">
    <property type="entry name" value="Bact_OuterMem_StrucFunc"/>
</dbReference>
<dbReference type="PRINTS" id="PR01022">
    <property type="entry name" value="OUTRMMBRANEA"/>
</dbReference>
<feature type="signal peptide" evidence="5">
    <location>
        <begin position="1"/>
        <end position="27"/>
    </location>
</feature>
<dbReference type="Pfam" id="PF00691">
    <property type="entry name" value="OmpA"/>
    <property type="match status" value="1"/>
</dbReference>
<dbReference type="PRINTS" id="PR01021">
    <property type="entry name" value="OMPADOMAIN"/>
</dbReference>
<keyword evidence="8" id="KW-1185">Reference proteome</keyword>
<dbReference type="PANTHER" id="PTHR30329">
    <property type="entry name" value="STATOR ELEMENT OF FLAGELLAR MOTOR COMPLEX"/>
    <property type="match status" value="1"/>
</dbReference>
<gene>
    <name evidence="7" type="ORF">ACFPTN_17995</name>
</gene>